<protein>
    <submittedName>
        <fullName evidence="1">Uncharacterized protein</fullName>
    </submittedName>
</protein>
<proteinExistence type="predicted"/>
<dbReference type="Proteomes" id="UP001465976">
    <property type="component" value="Unassembled WGS sequence"/>
</dbReference>
<keyword evidence="2" id="KW-1185">Reference proteome</keyword>
<reference evidence="1 2" key="1">
    <citation type="submission" date="2024-02" db="EMBL/GenBank/DDBJ databases">
        <title>A draft genome for the cacao thread blight pathogen Marasmius crinis-equi.</title>
        <authorList>
            <person name="Cohen S.P."/>
            <person name="Baruah I.K."/>
            <person name="Amoako-Attah I."/>
            <person name="Bukari Y."/>
            <person name="Meinhardt L.W."/>
            <person name="Bailey B.A."/>
        </authorList>
    </citation>
    <scope>NUCLEOTIDE SEQUENCE [LARGE SCALE GENOMIC DNA]</scope>
    <source>
        <strain evidence="1 2">GH-76</strain>
    </source>
</reference>
<evidence type="ECO:0000313" key="1">
    <source>
        <dbReference type="EMBL" id="KAL0564158.1"/>
    </source>
</evidence>
<gene>
    <name evidence="1" type="ORF">V5O48_017897</name>
</gene>
<organism evidence="1 2">
    <name type="scientific">Marasmius crinis-equi</name>
    <dbReference type="NCBI Taxonomy" id="585013"/>
    <lineage>
        <taxon>Eukaryota</taxon>
        <taxon>Fungi</taxon>
        <taxon>Dikarya</taxon>
        <taxon>Basidiomycota</taxon>
        <taxon>Agaricomycotina</taxon>
        <taxon>Agaricomycetes</taxon>
        <taxon>Agaricomycetidae</taxon>
        <taxon>Agaricales</taxon>
        <taxon>Marasmiineae</taxon>
        <taxon>Marasmiaceae</taxon>
        <taxon>Marasmius</taxon>
    </lineage>
</organism>
<dbReference type="EMBL" id="JBAHYK010002951">
    <property type="protein sequence ID" value="KAL0564158.1"/>
    <property type="molecule type" value="Genomic_DNA"/>
</dbReference>
<sequence length="142" mass="16473">MSVFYPKDDDVFFPIRETSKLPTTLNFPVFPEWDANAILSFARHIIVVPDVQYGTKAPPCEPKVYRFDNIPKPHKWSVYMTDANENVPGEGIYPDHPCAHARMPELPHYLEDNEDHIPFYNDKSRNGDEAWVKHGFESIRQA</sequence>
<name>A0ABR3EMQ4_9AGAR</name>
<comment type="caution">
    <text evidence="1">The sequence shown here is derived from an EMBL/GenBank/DDBJ whole genome shotgun (WGS) entry which is preliminary data.</text>
</comment>
<evidence type="ECO:0000313" key="2">
    <source>
        <dbReference type="Proteomes" id="UP001465976"/>
    </source>
</evidence>
<accession>A0ABR3EMQ4</accession>